<evidence type="ECO:0000256" key="6">
    <source>
        <dbReference type="PROSITE-ProRule" id="PRU00723"/>
    </source>
</evidence>
<keyword evidence="3 6" id="KW-0863">Zinc-finger</keyword>
<feature type="zinc finger region" description="C3H1-type" evidence="6">
    <location>
        <begin position="27"/>
        <end position="54"/>
    </location>
</feature>
<evidence type="ECO:0000256" key="1">
    <source>
        <dbReference type="ARBA" id="ARBA00022723"/>
    </source>
</evidence>
<dbReference type="SMART" id="SM00356">
    <property type="entry name" value="ZnF_C3H1"/>
    <property type="match status" value="3"/>
</dbReference>
<feature type="domain" description="C3H1-type" evidence="9">
    <location>
        <begin position="63"/>
        <end position="89"/>
    </location>
</feature>
<evidence type="ECO:0000256" key="7">
    <source>
        <dbReference type="SAM" id="Coils"/>
    </source>
</evidence>
<feature type="domain" description="C3H1-type" evidence="9">
    <location>
        <begin position="118"/>
        <end position="146"/>
    </location>
</feature>
<evidence type="ECO:0000256" key="5">
    <source>
        <dbReference type="ARBA" id="ARBA00038226"/>
    </source>
</evidence>
<protein>
    <submittedName>
        <fullName evidence="10">Zinc finger CCCH domain-containing protein 10</fullName>
    </submittedName>
</protein>
<dbReference type="AlphaFoldDB" id="A0AAD4N9P5"/>
<keyword evidence="7" id="KW-0175">Coiled coil</keyword>
<feature type="region of interest" description="Disordered" evidence="8">
    <location>
        <begin position="1"/>
        <end position="26"/>
    </location>
</feature>
<sequence length="294" mass="33923">MPSDDGDKGSINGDIKEEEVNDDTTKKARDDVCRDFLNNLCTRGSRCKYYHPPEMKKQQANNDEKYEFCIDFQNRGCNRDNCKYIHASTGEVDRYKKTGDVSLPLARAIAAVIRSDKINGVPICNEFNLRGTCSHRQRCRYWHINVEDERHRRLERMGVRSRTAPSLLPAGTKRPAPEAFDYDVLRSRYHSDIGSFETATPSRYVIELERDNSELLARVDALERDLRHERGRYDDLVTLFKQTQAAVQTGQISRIAPAYSPSNVIGNSQYGHMNSNDDFEYSGYPSRKEKYNWM</sequence>
<evidence type="ECO:0000313" key="10">
    <source>
        <dbReference type="EMBL" id="KAI1718745.1"/>
    </source>
</evidence>
<feature type="zinc finger region" description="C3H1-type" evidence="6">
    <location>
        <begin position="63"/>
        <end position="89"/>
    </location>
</feature>
<evidence type="ECO:0000259" key="9">
    <source>
        <dbReference type="PROSITE" id="PS50103"/>
    </source>
</evidence>
<keyword evidence="11" id="KW-1185">Reference proteome</keyword>
<gene>
    <name evidence="10" type="ORF">DdX_05851</name>
</gene>
<dbReference type="Proteomes" id="UP001201812">
    <property type="component" value="Unassembled WGS sequence"/>
</dbReference>
<reference evidence="10" key="1">
    <citation type="submission" date="2022-01" db="EMBL/GenBank/DDBJ databases">
        <title>Genome Sequence Resource for Two Populations of Ditylenchus destructor, the Migratory Endoparasitic Phytonematode.</title>
        <authorList>
            <person name="Zhang H."/>
            <person name="Lin R."/>
            <person name="Xie B."/>
        </authorList>
    </citation>
    <scope>NUCLEOTIDE SEQUENCE</scope>
    <source>
        <strain evidence="10">BazhouSP</strain>
    </source>
</reference>
<evidence type="ECO:0000256" key="2">
    <source>
        <dbReference type="ARBA" id="ARBA00022737"/>
    </source>
</evidence>
<dbReference type="PROSITE" id="PS50103">
    <property type="entry name" value="ZF_C3H1"/>
    <property type="match status" value="3"/>
</dbReference>
<keyword evidence="1 6" id="KW-0479">Metal-binding</keyword>
<name>A0AAD4N9P5_9BILA</name>
<dbReference type="GO" id="GO:0003723">
    <property type="term" value="F:RNA binding"/>
    <property type="evidence" value="ECO:0007669"/>
    <property type="project" value="TreeGrafter"/>
</dbReference>
<evidence type="ECO:0000256" key="8">
    <source>
        <dbReference type="SAM" id="MobiDB-lite"/>
    </source>
</evidence>
<proteinExistence type="inferred from homology"/>
<dbReference type="PANTHER" id="PTHR12675">
    <property type="entry name" value="MUSCLEBLIND-LIKE PROTEIN"/>
    <property type="match status" value="1"/>
</dbReference>
<comment type="similarity">
    <text evidence="5">Belongs to the muscleblind family.</text>
</comment>
<feature type="domain" description="C3H1-type" evidence="9">
    <location>
        <begin position="27"/>
        <end position="54"/>
    </location>
</feature>
<keyword evidence="4 6" id="KW-0862">Zinc</keyword>
<dbReference type="PANTHER" id="PTHR12675:SF6">
    <property type="entry name" value="ZINC FINGER CCCH DOMAIN-CONTAINING PROTEIN 10"/>
    <property type="match status" value="1"/>
</dbReference>
<organism evidence="10 11">
    <name type="scientific">Ditylenchus destructor</name>
    <dbReference type="NCBI Taxonomy" id="166010"/>
    <lineage>
        <taxon>Eukaryota</taxon>
        <taxon>Metazoa</taxon>
        <taxon>Ecdysozoa</taxon>
        <taxon>Nematoda</taxon>
        <taxon>Chromadorea</taxon>
        <taxon>Rhabditida</taxon>
        <taxon>Tylenchina</taxon>
        <taxon>Tylenchomorpha</taxon>
        <taxon>Sphaerularioidea</taxon>
        <taxon>Anguinidae</taxon>
        <taxon>Anguininae</taxon>
        <taxon>Ditylenchus</taxon>
    </lineage>
</organism>
<dbReference type="Gene3D" id="3.30.1370.210">
    <property type="match status" value="1"/>
</dbReference>
<dbReference type="GO" id="GO:0008270">
    <property type="term" value="F:zinc ion binding"/>
    <property type="evidence" value="ECO:0007669"/>
    <property type="project" value="UniProtKB-KW"/>
</dbReference>
<accession>A0AAD4N9P5</accession>
<dbReference type="Pfam" id="PF22628">
    <property type="entry name" value="zf-CCCH_10"/>
    <property type="match status" value="1"/>
</dbReference>
<comment type="caution">
    <text evidence="10">The sequence shown here is derived from an EMBL/GenBank/DDBJ whole genome shotgun (WGS) entry which is preliminary data.</text>
</comment>
<feature type="zinc finger region" description="C3H1-type" evidence="6">
    <location>
        <begin position="118"/>
        <end position="146"/>
    </location>
</feature>
<dbReference type="InterPro" id="IPR000571">
    <property type="entry name" value="Znf_CCCH"/>
</dbReference>
<keyword evidence="2" id="KW-0677">Repeat</keyword>
<dbReference type="SUPFAM" id="SSF90229">
    <property type="entry name" value="CCCH zinc finger"/>
    <property type="match status" value="1"/>
</dbReference>
<dbReference type="InterPro" id="IPR036855">
    <property type="entry name" value="Znf_CCCH_sf"/>
</dbReference>
<dbReference type="EMBL" id="JAKKPZ010000007">
    <property type="protein sequence ID" value="KAI1718745.1"/>
    <property type="molecule type" value="Genomic_DNA"/>
</dbReference>
<evidence type="ECO:0000256" key="4">
    <source>
        <dbReference type="ARBA" id="ARBA00022833"/>
    </source>
</evidence>
<dbReference type="GO" id="GO:0043484">
    <property type="term" value="P:regulation of RNA splicing"/>
    <property type="evidence" value="ECO:0007669"/>
    <property type="project" value="TreeGrafter"/>
</dbReference>
<evidence type="ECO:0000256" key="3">
    <source>
        <dbReference type="ARBA" id="ARBA00022771"/>
    </source>
</evidence>
<feature type="coiled-coil region" evidence="7">
    <location>
        <begin position="205"/>
        <end position="232"/>
    </location>
</feature>
<evidence type="ECO:0000313" key="11">
    <source>
        <dbReference type="Proteomes" id="UP001201812"/>
    </source>
</evidence>
<dbReference type="InterPro" id="IPR054429">
    <property type="entry name" value="Znf-CCCH_Muscleblind-like"/>
</dbReference>